<evidence type="ECO:0000256" key="3">
    <source>
        <dbReference type="SAM" id="SignalP"/>
    </source>
</evidence>
<dbReference type="PROSITE" id="PS51318">
    <property type="entry name" value="TAT"/>
    <property type="match status" value="1"/>
</dbReference>
<keyword evidence="1" id="KW-0175">Coiled coil</keyword>
<evidence type="ECO:0000256" key="2">
    <source>
        <dbReference type="SAM" id="MobiDB-lite"/>
    </source>
</evidence>
<dbReference type="SUPFAM" id="SSF53850">
    <property type="entry name" value="Periplasmic binding protein-like II"/>
    <property type="match status" value="1"/>
</dbReference>
<dbReference type="EMBL" id="BNJF01000008">
    <property type="protein sequence ID" value="GHO50470.1"/>
    <property type="molecule type" value="Genomic_DNA"/>
</dbReference>
<accession>A0A8J3MWL7</accession>
<feature type="region of interest" description="Disordered" evidence="2">
    <location>
        <begin position="469"/>
        <end position="491"/>
    </location>
</feature>
<comment type="caution">
    <text evidence="4">The sequence shown here is derived from an EMBL/GenBank/DDBJ whole genome shotgun (WGS) entry which is preliminary data.</text>
</comment>
<name>A0A8J3MWL7_9CHLR</name>
<proteinExistence type="predicted"/>
<dbReference type="Gene3D" id="3.40.190.10">
    <property type="entry name" value="Periplasmic binding protein-like II"/>
    <property type="match status" value="1"/>
</dbReference>
<dbReference type="PANTHER" id="PTHR43649:SF12">
    <property type="entry name" value="DIACETYLCHITOBIOSE BINDING PROTEIN DASA"/>
    <property type="match status" value="1"/>
</dbReference>
<reference evidence="4" key="1">
    <citation type="submission" date="2020-10" db="EMBL/GenBank/DDBJ databases">
        <title>Taxonomic study of unclassified bacteria belonging to the class Ktedonobacteria.</title>
        <authorList>
            <person name="Yabe S."/>
            <person name="Wang C.M."/>
            <person name="Zheng Y."/>
            <person name="Sakai Y."/>
            <person name="Cavaletti L."/>
            <person name="Monciardini P."/>
            <person name="Donadio S."/>
        </authorList>
    </citation>
    <scope>NUCLEOTIDE SEQUENCE</scope>
    <source>
        <strain evidence="4">SOSP1-1</strain>
    </source>
</reference>
<keyword evidence="5" id="KW-1185">Reference proteome</keyword>
<organism evidence="4 5">
    <name type="scientific">Ktedonospora formicarum</name>
    <dbReference type="NCBI Taxonomy" id="2778364"/>
    <lineage>
        <taxon>Bacteria</taxon>
        <taxon>Bacillati</taxon>
        <taxon>Chloroflexota</taxon>
        <taxon>Ktedonobacteria</taxon>
        <taxon>Ktedonobacterales</taxon>
        <taxon>Ktedonobacteraceae</taxon>
        <taxon>Ktedonospora</taxon>
    </lineage>
</organism>
<dbReference type="AlphaFoldDB" id="A0A8J3MWL7"/>
<dbReference type="PANTHER" id="PTHR43649">
    <property type="entry name" value="ARABINOSE-BINDING PROTEIN-RELATED"/>
    <property type="match status" value="1"/>
</dbReference>
<protein>
    <submittedName>
        <fullName evidence="4">Sugar ABC transporter substrate-binding protein</fullName>
    </submittedName>
</protein>
<sequence>MDFLSRFSRRSFVKTAAATAGAAALGDALAACGGSGSSSNTITLNYWDYFVSQAPWVDNEIKLFEKAHPGIKIKKTIQLNSSYSNLYALAAKSHKLPDVAMIPPQPNFNIQVSQSWFMPVDKWANAAWKAKFPEGTFHEGNNVFNGKLYSAPISGAAPWLQLYINNKVFRDAGLVNSDGSVMIPKTWDDVTHFAETITKKSGGSTYGLGFGNSGGGQFQWYTHVFTLGAGATGGAYTMDYRVGKYTYNMDRNYYDFLSLFKEWKNKGYIYPNSVSISDEVSRAYFERAKYGMTIGGVWNQAEWTTHNFTDYSLTTLISPTETPKGYFPTSPGGTLWAIPAETKHPEEAWAWFDWLYSVDAGKRWAQQYNEDLSVFPQNNDPSKIKFKPFAAFVALGNLAKPAPDPSIRNPQTAHVEVQAVKPNLDDVIAGYYTGQLQDLQAALSDIEGRMQKAQDDAVKVAQQKGYKVSPDDYKFTDWDPTQPYITKPAQS</sequence>
<evidence type="ECO:0000313" key="4">
    <source>
        <dbReference type="EMBL" id="GHO50470.1"/>
    </source>
</evidence>
<dbReference type="InterPro" id="IPR050490">
    <property type="entry name" value="Bact_solute-bd_prot1"/>
</dbReference>
<gene>
    <name evidence="4" type="ORF">KSX_86330</name>
</gene>
<evidence type="ECO:0000313" key="5">
    <source>
        <dbReference type="Proteomes" id="UP000612362"/>
    </source>
</evidence>
<feature type="coiled-coil region" evidence="1">
    <location>
        <begin position="436"/>
        <end position="463"/>
    </location>
</feature>
<feature type="signal peptide" evidence="3">
    <location>
        <begin position="1"/>
        <end position="30"/>
    </location>
</feature>
<dbReference type="InterPro" id="IPR006059">
    <property type="entry name" value="SBP"/>
</dbReference>
<feature type="chain" id="PRO_5035244995" evidence="3">
    <location>
        <begin position="31"/>
        <end position="491"/>
    </location>
</feature>
<dbReference type="InterPro" id="IPR006311">
    <property type="entry name" value="TAT_signal"/>
</dbReference>
<keyword evidence="3" id="KW-0732">Signal</keyword>
<evidence type="ECO:0000256" key="1">
    <source>
        <dbReference type="SAM" id="Coils"/>
    </source>
</evidence>
<dbReference type="RefSeq" id="WP_220199476.1">
    <property type="nucleotide sequence ID" value="NZ_BNJF01000008.1"/>
</dbReference>
<dbReference type="Pfam" id="PF01547">
    <property type="entry name" value="SBP_bac_1"/>
    <property type="match status" value="1"/>
</dbReference>
<dbReference type="Proteomes" id="UP000612362">
    <property type="component" value="Unassembled WGS sequence"/>
</dbReference>